<protein>
    <recommendedName>
        <fullName evidence="5">Flagellar M-ring protein</fullName>
    </recommendedName>
</protein>
<evidence type="ECO:0000256" key="4">
    <source>
        <dbReference type="ARBA" id="ARBA00007971"/>
    </source>
</evidence>
<dbReference type="PANTHER" id="PTHR30046:SF0">
    <property type="entry name" value="FLAGELLAR M-RING PROTEIN"/>
    <property type="match status" value="1"/>
</dbReference>
<organism evidence="16 17">
    <name type="scientific">Legionella fallonii LLAP-10</name>
    <dbReference type="NCBI Taxonomy" id="1212491"/>
    <lineage>
        <taxon>Bacteria</taxon>
        <taxon>Pseudomonadati</taxon>
        <taxon>Pseudomonadota</taxon>
        <taxon>Gammaproteobacteria</taxon>
        <taxon>Legionellales</taxon>
        <taxon>Legionellaceae</taxon>
        <taxon>Legionella</taxon>
    </lineage>
</organism>
<comment type="subunit">
    <text evidence="11">The basal body constitutes a major portion of the flagellar organelle and consists of four rings (L,P,S, and M) mounted on a central rod. The M ring is integral to the inner membrane of the cell and may be connected to the flagellar rod via the S ring. The S (supramembrane ring) lies just distal to the M ring. The L and P rings lie in the outer membrane and the periplasmic space, respectively.</text>
</comment>
<dbReference type="AlphaFoldDB" id="A0A098G649"/>
<dbReference type="RefSeq" id="WP_045095944.1">
    <property type="nucleotide sequence ID" value="NZ_LN614827.1"/>
</dbReference>
<proteinExistence type="inferred from homology"/>
<evidence type="ECO:0000256" key="10">
    <source>
        <dbReference type="ARBA" id="ARBA00023143"/>
    </source>
</evidence>
<dbReference type="GO" id="GO:0003774">
    <property type="term" value="F:cytoskeletal motor activity"/>
    <property type="evidence" value="ECO:0007669"/>
    <property type="project" value="InterPro"/>
</dbReference>
<dbReference type="GO" id="GO:0005886">
    <property type="term" value="C:plasma membrane"/>
    <property type="evidence" value="ECO:0007669"/>
    <property type="project" value="UniProtKB-SubCell"/>
</dbReference>
<dbReference type="Pfam" id="PF01514">
    <property type="entry name" value="YscJ_FliF"/>
    <property type="match status" value="1"/>
</dbReference>
<keyword evidence="9 13" id="KW-0472">Membrane</keyword>
<dbReference type="InterPro" id="IPR006182">
    <property type="entry name" value="FliF_N_dom"/>
</dbReference>
<evidence type="ECO:0000256" key="1">
    <source>
        <dbReference type="ARBA" id="ARBA00003820"/>
    </source>
</evidence>
<dbReference type="Proteomes" id="UP000032430">
    <property type="component" value="Chromosome I"/>
</dbReference>
<accession>A0A098G649</accession>
<keyword evidence="16" id="KW-0969">Cilium</keyword>
<feature type="domain" description="Flagellar M-ring C-terminal" evidence="15">
    <location>
        <begin position="244"/>
        <end position="365"/>
    </location>
</feature>
<keyword evidence="7 13" id="KW-0812">Transmembrane</keyword>
<evidence type="ECO:0000313" key="17">
    <source>
        <dbReference type="Proteomes" id="UP000032430"/>
    </source>
</evidence>
<evidence type="ECO:0000256" key="2">
    <source>
        <dbReference type="ARBA" id="ARBA00004117"/>
    </source>
</evidence>
<keyword evidence="8 13" id="KW-1133">Transmembrane helix</keyword>
<dbReference type="NCBIfam" id="TIGR00206">
    <property type="entry name" value="fliF"/>
    <property type="match status" value="1"/>
</dbReference>
<evidence type="ECO:0000313" key="16">
    <source>
        <dbReference type="EMBL" id="CEG57444.1"/>
    </source>
</evidence>
<dbReference type="STRING" id="1212491.LFA_2059"/>
<evidence type="ECO:0000256" key="6">
    <source>
        <dbReference type="ARBA" id="ARBA00022475"/>
    </source>
</evidence>
<keyword evidence="16" id="KW-0966">Cell projection</keyword>
<comment type="function">
    <text evidence="1">The M ring may be actively involved in energy transduction.</text>
</comment>
<dbReference type="GO" id="GO:0009431">
    <property type="term" value="C:bacterial-type flagellum basal body, MS ring"/>
    <property type="evidence" value="ECO:0007669"/>
    <property type="project" value="InterPro"/>
</dbReference>
<comment type="subcellular location">
    <subcellularLocation>
        <location evidence="2">Bacterial flagellum basal body</location>
    </subcellularLocation>
    <subcellularLocation>
        <location evidence="3">Cell membrane</location>
        <topology evidence="3">Multi-pass membrane protein</topology>
    </subcellularLocation>
</comment>
<evidence type="ECO:0000256" key="13">
    <source>
        <dbReference type="SAM" id="Phobius"/>
    </source>
</evidence>
<sequence length="435" mass="49405">MNYLQQALTWFNALSMQRKLTLSVAVVCIVLITTLLSWWTLSPTYAVLFNHLDEQDAHKILGQLEQDNISYQLRSGGSDILIDKNLIAKTRLKIMSSGMQFTGSVGFELFDKSDFGMTDFSQKINYQRALQGELERTISSLDEIRYARVHLIIPESHLFDKEENQPKAAITLHLKNSLTPKQVRSIQQLVSASVAHLSVNSVVVVDQNGNTLSPSEEEDSLAQFTTKKNIELYLNSKVAQMLHKIFPKNQVVVKIDATINYDELQRELIKPQSQGQISHEKEINHSVTGKTEKDKTNQDVTLEKSYELGSEKESFKRANGTIEHLSISVVLPRDTDKETIAQVERLVKNTVGFNAQRGDVISIEALITAKPQAPPPVVPLTAEKITHQFDKTVWSYFLILFLFISTMGVLVVKRIRHKRRQLLLIELTQWLTHNE</sequence>
<evidence type="ECO:0000259" key="15">
    <source>
        <dbReference type="Pfam" id="PF08345"/>
    </source>
</evidence>
<dbReference type="HOGENOM" id="CLU_028108_3_0_6"/>
<dbReference type="GO" id="GO:0071973">
    <property type="term" value="P:bacterial-type flagellum-dependent cell motility"/>
    <property type="evidence" value="ECO:0007669"/>
    <property type="project" value="InterPro"/>
</dbReference>
<keyword evidence="17" id="KW-1185">Reference proteome</keyword>
<feature type="transmembrane region" description="Helical" evidence="13">
    <location>
        <begin position="393"/>
        <end position="412"/>
    </location>
</feature>
<dbReference type="InterPro" id="IPR000067">
    <property type="entry name" value="FlgMring_FliF"/>
</dbReference>
<evidence type="ECO:0000256" key="3">
    <source>
        <dbReference type="ARBA" id="ARBA00004651"/>
    </source>
</evidence>
<dbReference type="Pfam" id="PF08345">
    <property type="entry name" value="YscJ_FliF_C"/>
    <property type="match status" value="1"/>
</dbReference>
<feature type="domain" description="Flagellar M-ring N-terminal" evidence="14">
    <location>
        <begin position="42"/>
        <end position="213"/>
    </location>
</feature>
<evidence type="ECO:0000256" key="9">
    <source>
        <dbReference type="ARBA" id="ARBA00023136"/>
    </source>
</evidence>
<dbReference type="Gene3D" id="3.30.300.30">
    <property type="match status" value="1"/>
</dbReference>
<dbReference type="PANTHER" id="PTHR30046">
    <property type="entry name" value="FLAGELLAR M-RING PROTEIN"/>
    <property type="match status" value="1"/>
</dbReference>
<evidence type="ECO:0000256" key="12">
    <source>
        <dbReference type="SAM" id="MobiDB-lite"/>
    </source>
</evidence>
<feature type="region of interest" description="Disordered" evidence="12">
    <location>
        <begin position="272"/>
        <end position="296"/>
    </location>
</feature>
<evidence type="ECO:0000256" key="8">
    <source>
        <dbReference type="ARBA" id="ARBA00022989"/>
    </source>
</evidence>
<dbReference type="InterPro" id="IPR043427">
    <property type="entry name" value="YscJ/FliF"/>
</dbReference>
<dbReference type="KEGG" id="lfa:LFA_2059"/>
<name>A0A098G649_9GAMM</name>
<evidence type="ECO:0000256" key="5">
    <source>
        <dbReference type="ARBA" id="ARBA00017949"/>
    </source>
</evidence>
<keyword evidence="6" id="KW-1003">Cell membrane</keyword>
<dbReference type="InterPro" id="IPR013556">
    <property type="entry name" value="Flag_M-ring_C"/>
</dbReference>
<feature type="transmembrane region" description="Helical" evidence="13">
    <location>
        <begin position="20"/>
        <end position="41"/>
    </location>
</feature>
<feature type="compositionally biased region" description="Basic and acidic residues" evidence="12">
    <location>
        <begin position="278"/>
        <end position="296"/>
    </location>
</feature>
<reference evidence="17" key="1">
    <citation type="submission" date="2014-09" db="EMBL/GenBank/DDBJ databases">
        <authorList>
            <person name="Gomez-Valero L."/>
        </authorList>
    </citation>
    <scope>NUCLEOTIDE SEQUENCE [LARGE SCALE GENOMIC DNA]</scope>
    <source>
        <strain evidence="17">ATCC700992</strain>
    </source>
</reference>
<dbReference type="InterPro" id="IPR045851">
    <property type="entry name" value="AMP-bd_C_sf"/>
</dbReference>
<evidence type="ECO:0000256" key="7">
    <source>
        <dbReference type="ARBA" id="ARBA00022692"/>
    </source>
</evidence>
<keyword evidence="16" id="KW-0282">Flagellum</keyword>
<dbReference type="PRINTS" id="PR01009">
    <property type="entry name" value="FLGMRINGFLIF"/>
</dbReference>
<keyword evidence="10" id="KW-0975">Bacterial flagellum</keyword>
<evidence type="ECO:0000256" key="11">
    <source>
        <dbReference type="ARBA" id="ARBA00025936"/>
    </source>
</evidence>
<evidence type="ECO:0000259" key="14">
    <source>
        <dbReference type="Pfam" id="PF01514"/>
    </source>
</evidence>
<comment type="similarity">
    <text evidence="4">Belongs to the FliF family.</text>
</comment>
<dbReference type="OrthoDB" id="8554211at2"/>
<dbReference type="EMBL" id="LN614827">
    <property type="protein sequence ID" value="CEG57444.1"/>
    <property type="molecule type" value="Genomic_DNA"/>
</dbReference>
<gene>
    <name evidence="16" type="ORF">LFA_2059</name>
</gene>